<evidence type="ECO:0008006" key="3">
    <source>
        <dbReference type="Google" id="ProtNLM"/>
    </source>
</evidence>
<name>A0A7W7VD52_9PSEU</name>
<dbReference type="RefSeq" id="WP_184809968.1">
    <property type="nucleotide sequence ID" value="NZ_JACHJQ010000002.1"/>
</dbReference>
<evidence type="ECO:0000313" key="2">
    <source>
        <dbReference type="Proteomes" id="UP000520767"/>
    </source>
</evidence>
<comment type="caution">
    <text evidence="1">The sequence shown here is derived from an EMBL/GenBank/DDBJ whole genome shotgun (WGS) entry which is preliminary data.</text>
</comment>
<dbReference type="EMBL" id="JACHJQ010000002">
    <property type="protein sequence ID" value="MBB4905787.1"/>
    <property type="molecule type" value="Genomic_DNA"/>
</dbReference>
<accession>A0A7W7VD52</accession>
<dbReference type="AlphaFoldDB" id="A0A7W7VD52"/>
<protein>
    <recommendedName>
        <fullName evidence="3">WXG100 family type VII secretion target</fullName>
    </recommendedName>
</protein>
<dbReference type="Proteomes" id="UP000520767">
    <property type="component" value="Unassembled WGS sequence"/>
</dbReference>
<keyword evidence="2" id="KW-1185">Reference proteome</keyword>
<proteinExistence type="predicted"/>
<organism evidence="1 2">
    <name type="scientific">Actinophytocola algeriensis</name>
    <dbReference type="NCBI Taxonomy" id="1768010"/>
    <lineage>
        <taxon>Bacteria</taxon>
        <taxon>Bacillati</taxon>
        <taxon>Actinomycetota</taxon>
        <taxon>Actinomycetes</taxon>
        <taxon>Pseudonocardiales</taxon>
        <taxon>Pseudonocardiaceae</taxon>
    </lineage>
</organism>
<evidence type="ECO:0000313" key="1">
    <source>
        <dbReference type="EMBL" id="MBB4905787.1"/>
    </source>
</evidence>
<gene>
    <name evidence="1" type="ORF">FHR82_002004</name>
</gene>
<sequence length="103" mass="11119">MSDRLYVDVAALTRGGINLAQWSTLANQIGGKLQSATSTYRNAGGTGEMGEQFTTNYKPGEEKALEFLVLLMQVVGSYSAKTLDAAKNFEQTDRDADSATPHQ</sequence>
<reference evidence="1 2" key="1">
    <citation type="submission" date="2020-08" db="EMBL/GenBank/DDBJ databases">
        <title>Genomic Encyclopedia of Type Strains, Phase III (KMG-III): the genomes of soil and plant-associated and newly described type strains.</title>
        <authorList>
            <person name="Whitman W."/>
        </authorList>
    </citation>
    <scope>NUCLEOTIDE SEQUENCE [LARGE SCALE GENOMIC DNA]</scope>
    <source>
        <strain evidence="1 2">CECT 8960</strain>
    </source>
</reference>